<protein>
    <submittedName>
        <fullName evidence="2">Uncharacterized protein</fullName>
    </submittedName>
</protein>
<dbReference type="PANTHER" id="PTHR43108:SF16">
    <property type="entry name" value="EXTRACELLULAR SULFATASE SULF-1 HOMOLOG"/>
    <property type="match status" value="1"/>
</dbReference>
<sequence length="177" mass="20830">MNVYEEEILRGNEWFQGSFDVAKSRRRRNLCSCRSSSVHPLNENNFIIRKHADVTVRSSVDIADSARKRKDKGNMTNPERAACSVQQMNCFLHSINHWKTPPLWPDEYGQFCFCQNSNNNTYWCLRTINDVENFLYCEFVTEFVSYYNLNDDPYQVYFVAIPVQIFQTVILIITKIS</sequence>
<dbReference type="PANTHER" id="PTHR43108">
    <property type="entry name" value="N-ACETYLGLUCOSAMINE-6-SULFATASE FAMILY MEMBER"/>
    <property type="match status" value="1"/>
</dbReference>
<name>A0A0D8XUJ2_DICVI</name>
<dbReference type="STRING" id="29172.A0A0D8XUJ2"/>
<reference evidence="3" key="2">
    <citation type="journal article" date="2016" name="Sci. Rep.">
        <title>Dictyocaulus viviparus genome, variome and transcriptome elucidate lungworm biology and support future intervention.</title>
        <authorList>
            <person name="McNulty S.N."/>
            <person name="Strube C."/>
            <person name="Rosa B.A."/>
            <person name="Martin J.C."/>
            <person name="Tyagi R."/>
            <person name="Choi Y.J."/>
            <person name="Wang Q."/>
            <person name="Hallsworth Pepin K."/>
            <person name="Zhang X."/>
            <person name="Ozersky P."/>
            <person name="Wilson R.K."/>
            <person name="Sternberg P.W."/>
            <person name="Gasser R.B."/>
            <person name="Mitreva M."/>
        </authorList>
    </citation>
    <scope>NUCLEOTIDE SEQUENCE [LARGE SCALE GENOMIC DNA]</scope>
    <source>
        <strain evidence="3">HannoverDv2000</strain>
    </source>
</reference>
<dbReference type="GO" id="GO:0005539">
    <property type="term" value="F:glycosaminoglycan binding"/>
    <property type="evidence" value="ECO:0007669"/>
    <property type="project" value="TreeGrafter"/>
</dbReference>
<keyword evidence="3" id="KW-1185">Reference proteome</keyword>
<gene>
    <name evidence="2" type="ORF">DICVIV_06505</name>
</gene>
<reference evidence="2 3" key="1">
    <citation type="submission" date="2013-11" db="EMBL/GenBank/DDBJ databases">
        <title>Draft genome of the bovine lungworm Dictyocaulus viviparus.</title>
        <authorList>
            <person name="Mitreva M."/>
        </authorList>
    </citation>
    <scope>NUCLEOTIDE SEQUENCE [LARGE SCALE GENOMIC DNA]</scope>
    <source>
        <strain evidence="2 3">HannoverDv2000</strain>
    </source>
</reference>
<organism evidence="2 3">
    <name type="scientific">Dictyocaulus viviparus</name>
    <name type="common">Bovine lungworm</name>
    <dbReference type="NCBI Taxonomy" id="29172"/>
    <lineage>
        <taxon>Eukaryota</taxon>
        <taxon>Metazoa</taxon>
        <taxon>Ecdysozoa</taxon>
        <taxon>Nematoda</taxon>
        <taxon>Chromadorea</taxon>
        <taxon>Rhabditida</taxon>
        <taxon>Rhabditina</taxon>
        <taxon>Rhabditomorpha</taxon>
        <taxon>Strongyloidea</taxon>
        <taxon>Metastrongylidae</taxon>
        <taxon>Dictyocaulus</taxon>
    </lineage>
</organism>
<evidence type="ECO:0000313" key="2">
    <source>
        <dbReference type="EMBL" id="KJH47429.1"/>
    </source>
</evidence>
<dbReference type="GO" id="GO:0008449">
    <property type="term" value="F:N-acetylglucosamine-6-sulfatase activity"/>
    <property type="evidence" value="ECO:0007669"/>
    <property type="project" value="TreeGrafter"/>
</dbReference>
<comment type="similarity">
    <text evidence="1">Belongs to the sulfatase family.</text>
</comment>
<proteinExistence type="inferred from homology"/>
<dbReference type="OrthoDB" id="96314at2759"/>
<dbReference type="AlphaFoldDB" id="A0A0D8XUJ2"/>
<dbReference type="EMBL" id="KN716308">
    <property type="protein sequence ID" value="KJH47429.1"/>
    <property type="molecule type" value="Genomic_DNA"/>
</dbReference>
<evidence type="ECO:0000256" key="1">
    <source>
        <dbReference type="ARBA" id="ARBA00008779"/>
    </source>
</evidence>
<dbReference type="Proteomes" id="UP000053766">
    <property type="component" value="Unassembled WGS sequence"/>
</dbReference>
<accession>A0A0D8XUJ2</accession>
<evidence type="ECO:0000313" key="3">
    <source>
        <dbReference type="Proteomes" id="UP000053766"/>
    </source>
</evidence>